<name>A0A834FG14_ORYME</name>
<sequence length="180" mass="19855">MIFTTLFSTSCGELGKHFSRGTDGNVSQNTESGQDLQLAAGSTSATLFEAHGGNSRVPEHTSSTTEDGLIRGPDFHAGSSSQYPCISVFFQQLKDVTSVCAPPPPSSSERLRRIQVSRLVRDVFTHTVCSGLSERRAHHPCPPCRTDAQHPNPQPRAPFLRVSDFRIFERARVPFIKVWM</sequence>
<gene>
    <name evidence="2" type="ORF">FQA47_003815</name>
</gene>
<organism evidence="2 3">
    <name type="scientific">Oryzias melastigma</name>
    <name type="common">Marine medaka</name>
    <dbReference type="NCBI Taxonomy" id="30732"/>
    <lineage>
        <taxon>Eukaryota</taxon>
        <taxon>Metazoa</taxon>
        <taxon>Chordata</taxon>
        <taxon>Craniata</taxon>
        <taxon>Vertebrata</taxon>
        <taxon>Euteleostomi</taxon>
        <taxon>Actinopterygii</taxon>
        <taxon>Neopterygii</taxon>
        <taxon>Teleostei</taxon>
        <taxon>Neoteleostei</taxon>
        <taxon>Acanthomorphata</taxon>
        <taxon>Ovalentaria</taxon>
        <taxon>Atherinomorphae</taxon>
        <taxon>Beloniformes</taxon>
        <taxon>Adrianichthyidae</taxon>
        <taxon>Oryziinae</taxon>
        <taxon>Oryzias</taxon>
    </lineage>
</organism>
<protein>
    <submittedName>
        <fullName evidence="2">Uncharacterized protein</fullName>
    </submittedName>
</protein>
<dbReference type="Proteomes" id="UP000646548">
    <property type="component" value="Unassembled WGS sequence"/>
</dbReference>
<evidence type="ECO:0000313" key="3">
    <source>
        <dbReference type="Proteomes" id="UP000646548"/>
    </source>
</evidence>
<dbReference type="AlphaFoldDB" id="A0A834FG14"/>
<feature type="region of interest" description="Disordered" evidence="1">
    <location>
        <begin position="136"/>
        <end position="156"/>
    </location>
</feature>
<evidence type="ECO:0000313" key="2">
    <source>
        <dbReference type="EMBL" id="KAF6730532.1"/>
    </source>
</evidence>
<accession>A0A834FG14</accession>
<proteinExistence type="predicted"/>
<comment type="caution">
    <text evidence="2">The sequence shown here is derived from an EMBL/GenBank/DDBJ whole genome shotgun (WGS) entry which is preliminary data.</text>
</comment>
<reference evidence="2" key="1">
    <citation type="journal article" name="BMC Genomics">
        <title>Long-read sequencing and de novo genome assembly of marine medaka (Oryzias melastigma).</title>
        <authorList>
            <person name="Liang P."/>
            <person name="Saqib H.S.A."/>
            <person name="Ni X."/>
            <person name="Shen Y."/>
        </authorList>
    </citation>
    <scope>NUCLEOTIDE SEQUENCE</scope>
    <source>
        <strain evidence="2">Bigg-433</strain>
    </source>
</reference>
<dbReference type="EMBL" id="WKFB01000235">
    <property type="protein sequence ID" value="KAF6730532.1"/>
    <property type="molecule type" value="Genomic_DNA"/>
</dbReference>
<evidence type="ECO:0000256" key="1">
    <source>
        <dbReference type="SAM" id="MobiDB-lite"/>
    </source>
</evidence>